<sequence>MSDYDFDGGLKLKHQLLEKNKDKKKIVFIGGSNLALGLDSNKIQSSFPDYQIINYGHRFHYGLDFYISEIKNYLNKNDIIVIVPEYQLILDDYFGNQPLAKLRIENLNYSDFKIDISPRDFLSYVNERFRFLIKLKEGTFPNQKSHNRASAFNKFGDCNAHWYWENKKHQDYIDPDIINVVSTNYLKSFTDTFTKRGNLILLIPPMYEKNSYNLSENLVEVNVEYYKKASLNYAYPTDKMILDSKYFYDSPYHLLYEGIDIKTNIIISVLMKNIKERTNNRH</sequence>
<dbReference type="EMBL" id="FOMI01000003">
    <property type="protein sequence ID" value="SFD07782.1"/>
    <property type="molecule type" value="Genomic_DNA"/>
</dbReference>
<proteinExistence type="predicted"/>
<name>A0A1I1PDS0_9FLAO</name>
<dbReference type="OrthoDB" id="631431at2"/>
<reference evidence="2" key="1">
    <citation type="submission" date="2016-10" db="EMBL/GenBank/DDBJ databases">
        <authorList>
            <person name="Varghese N."/>
            <person name="Submissions S."/>
        </authorList>
    </citation>
    <scope>NUCLEOTIDE SEQUENCE [LARGE SCALE GENOMIC DNA]</scope>
    <source>
        <strain evidence="2">DSM 25730</strain>
    </source>
</reference>
<dbReference type="Proteomes" id="UP000199439">
    <property type="component" value="Unassembled WGS sequence"/>
</dbReference>
<evidence type="ECO:0008006" key="3">
    <source>
        <dbReference type="Google" id="ProtNLM"/>
    </source>
</evidence>
<gene>
    <name evidence="1" type="ORF">SAMN04487987_103402</name>
</gene>
<evidence type="ECO:0000313" key="1">
    <source>
        <dbReference type="EMBL" id="SFD07782.1"/>
    </source>
</evidence>
<organism evidence="1 2">
    <name type="scientific">Algibacter pectinivorans</name>
    <dbReference type="NCBI Taxonomy" id="870482"/>
    <lineage>
        <taxon>Bacteria</taxon>
        <taxon>Pseudomonadati</taxon>
        <taxon>Bacteroidota</taxon>
        <taxon>Flavobacteriia</taxon>
        <taxon>Flavobacteriales</taxon>
        <taxon>Flavobacteriaceae</taxon>
        <taxon>Algibacter</taxon>
    </lineage>
</organism>
<dbReference type="RefSeq" id="WP_092850797.1">
    <property type="nucleotide sequence ID" value="NZ_FOMI01000003.1"/>
</dbReference>
<dbReference type="AlphaFoldDB" id="A0A1I1PDS0"/>
<accession>A0A1I1PDS0</accession>
<protein>
    <recommendedName>
        <fullName evidence="3">SGNH/GDSL hydrolase family protein</fullName>
    </recommendedName>
</protein>
<keyword evidence="2" id="KW-1185">Reference proteome</keyword>
<evidence type="ECO:0000313" key="2">
    <source>
        <dbReference type="Proteomes" id="UP000199439"/>
    </source>
</evidence>